<dbReference type="PANTHER" id="PTHR30009:SF20">
    <property type="entry name" value="PTS SYSTEM GLUCOSE-SPECIFIC EIICB COMPONENT-RELATED"/>
    <property type="match status" value="1"/>
</dbReference>
<dbReference type="GO" id="GO:0090563">
    <property type="term" value="F:protein-phosphocysteine-sugar phosphotransferase activity"/>
    <property type="evidence" value="ECO:0007669"/>
    <property type="project" value="TreeGrafter"/>
</dbReference>
<keyword evidence="9 12" id="KW-1133">Transmembrane helix</keyword>
<dbReference type="InterPro" id="IPR036878">
    <property type="entry name" value="Glu_permease_IIB"/>
</dbReference>
<dbReference type="eggNOG" id="COG2190">
    <property type="taxonomic scope" value="Bacteria"/>
</dbReference>
<feature type="transmembrane region" description="Helical" evidence="12">
    <location>
        <begin position="393"/>
        <end position="419"/>
    </location>
</feature>
<dbReference type="eggNOG" id="COG1263">
    <property type="taxonomic scope" value="Bacteria"/>
</dbReference>
<evidence type="ECO:0000256" key="7">
    <source>
        <dbReference type="ARBA" id="ARBA00022692"/>
    </source>
</evidence>
<evidence type="ECO:0000259" key="15">
    <source>
        <dbReference type="PROSITE" id="PS51103"/>
    </source>
</evidence>
<dbReference type="HOGENOM" id="CLU_012312_1_1_9"/>
<evidence type="ECO:0000256" key="1">
    <source>
        <dbReference type="ARBA" id="ARBA00004651"/>
    </source>
</evidence>
<feature type="transmembrane region" description="Helical" evidence="12">
    <location>
        <begin position="343"/>
        <end position="361"/>
    </location>
</feature>
<dbReference type="GO" id="GO:0005886">
    <property type="term" value="C:plasma membrane"/>
    <property type="evidence" value="ECO:0007669"/>
    <property type="project" value="UniProtKB-SubCell"/>
</dbReference>
<dbReference type="RefSeq" id="WP_013655359.1">
    <property type="nucleotide sequence ID" value="NC_015275.1"/>
</dbReference>
<keyword evidence="3" id="KW-1003">Cell membrane</keyword>
<dbReference type="GO" id="GO:0008982">
    <property type="term" value="F:protein-N(PI)-phosphohistidine-sugar phosphotransferase activity"/>
    <property type="evidence" value="ECO:0007669"/>
    <property type="project" value="InterPro"/>
</dbReference>
<dbReference type="Pfam" id="PF00358">
    <property type="entry name" value="PTS_EIIA_1"/>
    <property type="match status" value="1"/>
</dbReference>
<keyword evidence="8" id="KW-0418">Kinase</keyword>
<feature type="active site" description="Phosphocysteine intermediate; for EIIB activity" evidence="11">
    <location>
        <position position="497"/>
    </location>
</feature>
<protein>
    <submittedName>
        <fullName evidence="16">PTS system, glucose subfamily, IIA subunit</fullName>
        <ecNumber evidence="16">2.7.1.69</ecNumber>
    </submittedName>
</protein>
<dbReference type="Gene3D" id="2.70.70.10">
    <property type="entry name" value="Glucose Permease (Domain IIA)"/>
    <property type="match status" value="1"/>
</dbReference>
<keyword evidence="7 12" id="KW-0812">Transmembrane</keyword>
<dbReference type="PROSITE" id="PS00371">
    <property type="entry name" value="PTS_EIIA_TYPE_1_HIS"/>
    <property type="match status" value="1"/>
</dbReference>
<dbReference type="GO" id="GO:0016301">
    <property type="term" value="F:kinase activity"/>
    <property type="evidence" value="ECO:0007669"/>
    <property type="project" value="UniProtKB-KW"/>
</dbReference>
<evidence type="ECO:0000313" key="17">
    <source>
        <dbReference type="Proteomes" id="UP000008467"/>
    </source>
</evidence>
<dbReference type="FunFam" id="2.70.70.10:FF:000001">
    <property type="entry name" value="PTS system glucose-specific IIA component"/>
    <property type="match status" value="1"/>
</dbReference>
<dbReference type="Proteomes" id="UP000008467">
    <property type="component" value="Chromosome"/>
</dbReference>
<feature type="transmembrane region" description="Helical" evidence="12">
    <location>
        <begin position="146"/>
        <end position="173"/>
    </location>
</feature>
<feature type="transmembrane region" description="Helical" evidence="12">
    <location>
        <begin position="367"/>
        <end position="386"/>
    </location>
</feature>
<feature type="domain" description="PTS EIIA type-1" evidence="13">
    <location>
        <begin position="612"/>
        <end position="716"/>
    </location>
</feature>
<evidence type="ECO:0000256" key="12">
    <source>
        <dbReference type="SAM" id="Phobius"/>
    </source>
</evidence>
<dbReference type="PROSITE" id="PS51093">
    <property type="entry name" value="PTS_EIIA_TYPE_1"/>
    <property type="match status" value="1"/>
</dbReference>
<dbReference type="PROSITE" id="PS51103">
    <property type="entry name" value="PTS_EIIC_TYPE_1"/>
    <property type="match status" value="1"/>
</dbReference>
<evidence type="ECO:0000256" key="3">
    <source>
        <dbReference type="ARBA" id="ARBA00022475"/>
    </source>
</evidence>
<dbReference type="Pfam" id="PF00367">
    <property type="entry name" value="PTS_EIIB"/>
    <property type="match status" value="1"/>
</dbReference>
<evidence type="ECO:0000256" key="10">
    <source>
        <dbReference type="ARBA" id="ARBA00023136"/>
    </source>
</evidence>
<feature type="transmembrane region" description="Helical" evidence="12">
    <location>
        <begin position="80"/>
        <end position="98"/>
    </location>
</feature>
<feature type="transmembrane region" description="Helical" evidence="12">
    <location>
        <begin position="21"/>
        <end position="43"/>
    </location>
</feature>
<feature type="domain" description="PTS EIIC type-1" evidence="15">
    <location>
        <begin position="9"/>
        <end position="459"/>
    </location>
</feature>
<dbReference type="InterPro" id="IPR018113">
    <property type="entry name" value="PTrfase_EIIB_Cys"/>
</dbReference>
<dbReference type="Gene3D" id="3.30.1360.60">
    <property type="entry name" value="Glucose permease domain IIB"/>
    <property type="match status" value="1"/>
</dbReference>
<dbReference type="PROSITE" id="PS51098">
    <property type="entry name" value="PTS_EIIB_TYPE_1"/>
    <property type="match status" value="1"/>
</dbReference>
<dbReference type="PANTHER" id="PTHR30009">
    <property type="entry name" value="CYTOCHROME C-TYPE SYNTHESIS PROTEIN AND PTS TRANSMEMBRANE COMPONENT"/>
    <property type="match status" value="1"/>
</dbReference>
<evidence type="ECO:0000256" key="5">
    <source>
        <dbReference type="ARBA" id="ARBA00022679"/>
    </source>
</evidence>
<dbReference type="InterPro" id="IPR013013">
    <property type="entry name" value="PTS_EIIC_1"/>
</dbReference>
<dbReference type="InterPro" id="IPR001996">
    <property type="entry name" value="PTS_IIB_1"/>
</dbReference>
<dbReference type="InterPro" id="IPR011055">
    <property type="entry name" value="Dup_hybrid_motif"/>
</dbReference>
<evidence type="ECO:0000313" key="16">
    <source>
        <dbReference type="EMBL" id="ADZ82058.1"/>
    </source>
</evidence>
<evidence type="ECO:0000256" key="2">
    <source>
        <dbReference type="ARBA" id="ARBA00022448"/>
    </source>
</evidence>
<keyword evidence="17" id="KW-1185">Reference proteome</keyword>
<dbReference type="SUPFAM" id="SSF51261">
    <property type="entry name" value="Duplicated hybrid motif"/>
    <property type="match status" value="1"/>
</dbReference>
<feature type="transmembrane region" description="Helical" evidence="12">
    <location>
        <begin position="194"/>
        <end position="217"/>
    </location>
</feature>
<evidence type="ECO:0000256" key="6">
    <source>
        <dbReference type="ARBA" id="ARBA00022683"/>
    </source>
</evidence>
<accession>F2JJL6</accession>
<keyword evidence="4" id="KW-0762">Sugar transport</keyword>
<evidence type="ECO:0000256" key="9">
    <source>
        <dbReference type="ARBA" id="ARBA00022989"/>
    </source>
</evidence>
<feature type="domain" description="PTS EIIB type-1" evidence="14">
    <location>
        <begin position="475"/>
        <end position="556"/>
    </location>
</feature>
<name>F2JJL6_CELLD</name>
<proteinExistence type="predicted"/>
<dbReference type="NCBIfam" id="TIGR00826">
    <property type="entry name" value="EIIB_glc"/>
    <property type="match status" value="1"/>
</dbReference>
<organism evidence="16 17">
    <name type="scientific">Cellulosilyticum lentocellum (strain ATCC 49066 / DSM 5427 / NCIMB 11756 / RHM5)</name>
    <name type="common">Clostridium lentocellum</name>
    <dbReference type="NCBI Taxonomy" id="642492"/>
    <lineage>
        <taxon>Bacteria</taxon>
        <taxon>Bacillati</taxon>
        <taxon>Bacillota</taxon>
        <taxon>Clostridia</taxon>
        <taxon>Lachnospirales</taxon>
        <taxon>Cellulosilyticaceae</taxon>
        <taxon>Cellulosilyticum</taxon>
    </lineage>
</organism>
<dbReference type="CDD" id="cd00212">
    <property type="entry name" value="PTS_IIB_glc"/>
    <property type="match status" value="1"/>
</dbReference>
<dbReference type="NCBIfam" id="TIGR00830">
    <property type="entry name" value="PTBA"/>
    <property type="match status" value="1"/>
</dbReference>
<keyword evidence="5 16" id="KW-0808">Transferase</keyword>
<comment type="subcellular location">
    <subcellularLocation>
        <location evidence="1">Cell membrane</location>
        <topology evidence="1">Multi-pass membrane protein</topology>
    </subcellularLocation>
</comment>
<evidence type="ECO:0000256" key="8">
    <source>
        <dbReference type="ARBA" id="ARBA00022777"/>
    </source>
</evidence>
<dbReference type="InterPro" id="IPR001127">
    <property type="entry name" value="PTS_EIIA_1_perm"/>
</dbReference>
<evidence type="ECO:0000256" key="11">
    <source>
        <dbReference type="PROSITE-ProRule" id="PRU00421"/>
    </source>
</evidence>
<dbReference type="GO" id="GO:0009401">
    <property type="term" value="P:phosphoenolpyruvate-dependent sugar phosphotransferase system"/>
    <property type="evidence" value="ECO:0007669"/>
    <property type="project" value="UniProtKB-KW"/>
</dbReference>
<keyword evidence="2" id="KW-0813">Transport</keyword>
<feature type="transmembrane region" description="Helical" evidence="12">
    <location>
        <begin position="105"/>
        <end position="126"/>
    </location>
</feature>
<keyword evidence="6" id="KW-0598">Phosphotransferase system</keyword>
<evidence type="ECO:0000259" key="13">
    <source>
        <dbReference type="PROSITE" id="PS51093"/>
    </source>
</evidence>
<dbReference type="InterPro" id="IPR050429">
    <property type="entry name" value="PTS_Glucose_EIICBA"/>
</dbReference>
<sequence>MKQESNRMSNAFGILQRVGKAFMLPIALLPAAGILLGVGGALLNVAALENPPAIYEGLISFINLRGVTVALTVMRNVGDIVFGNLPLLFAIGIAVGLANSDKGTAALAGAVGFIIMHTAISTMLGLGVTPLGILTPDHTPTQYSSYVSTTLGIFTLNLSVFGGMIAGIIASILHNRYHKIQLPQVLGFFGGSRFVPIVTAVVMLVVGVILSFIWPVVQNGIAVIAKWVNELGALGTFLYGTIERGLIPVGLHHVFYTPFWYTAFVEGTVFLPNGATTIVDGANTAYFAQLSNMSALVGADAATMAQVVQGTTRFMAGKFPFMIFGLGGAALAMYKNARPEKKAYVGGLLASAALTAAVTGITEPIEFTFLFVAPILYAIHSVIAGLSYMIMDLLNVFVGMTFSGGLIDFALFGLLPAGAGVPTRWYYIIVVGIVFFAIYYLIFDFFIRRLNLKTPGREDEDDGVTEDSKGAAKGIVLAARVLAALGGQQNIKNIDACITRLRVGLHNKNEVDKEALKALGATGVLEVGDNVQAIFGGRSDNIKNDILDIMEGRVKPEDIDIAMGSAQEEISKSQPVKSASFEMTKGDGHGKMVESLLIPMKGELLTLKEIPDPVFSEGMMGQGFAIKPTEGKLYAPIDGTILTVFPSKHAIVIQTKKGHEVLMHFGLDTILLKGEGFTTHVEEGQEVNAGDLLLTVDIDAIVDKVPSLITPIVFPNLKDDEKVSLLKTGPVEAKMKDRVVIEK</sequence>
<reference evidence="16 17" key="1">
    <citation type="journal article" date="2011" name="J. Bacteriol.">
        <title>Complete genome sequence of the cellulose-degrading bacterium Cellulosilyticum lentocellum.</title>
        <authorList>
            <consortium name="US DOE Joint Genome Institute"/>
            <person name="Miller D.A."/>
            <person name="Suen G."/>
            <person name="Bruce D."/>
            <person name="Copeland A."/>
            <person name="Cheng J.F."/>
            <person name="Detter C."/>
            <person name="Goodwin L.A."/>
            <person name="Han C.S."/>
            <person name="Hauser L.J."/>
            <person name="Land M.L."/>
            <person name="Lapidus A."/>
            <person name="Lucas S."/>
            <person name="Meincke L."/>
            <person name="Pitluck S."/>
            <person name="Tapia R."/>
            <person name="Teshima H."/>
            <person name="Woyke T."/>
            <person name="Fox B.G."/>
            <person name="Angert E.R."/>
            <person name="Currie C.R."/>
        </authorList>
    </citation>
    <scope>NUCLEOTIDE SEQUENCE [LARGE SCALE GENOMIC DNA]</scope>
    <source>
        <strain evidence="17">ATCC 49066 / DSM 5427 / NCIMB 11756 / RHM5</strain>
    </source>
</reference>
<feature type="transmembrane region" description="Helical" evidence="12">
    <location>
        <begin position="425"/>
        <end position="447"/>
    </location>
</feature>
<dbReference type="KEGG" id="cle:Clole_0311"/>
<dbReference type="Pfam" id="PF02378">
    <property type="entry name" value="PTS_EIIC"/>
    <property type="match status" value="1"/>
</dbReference>
<dbReference type="InterPro" id="IPR003352">
    <property type="entry name" value="PTS_EIIC"/>
</dbReference>
<dbReference type="EC" id="2.7.1.69" evidence="16"/>
<evidence type="ECO:0000259" key="14">
    <source>
        <dbReference type="PROSITE" id="PS51098"/>
    </source>
</evidence>
<feature type="transmembrane region" description="Helical" evidence="12">
    <location>
        <begin position="314"/>
        <end position="334"/>
    </location>
</feature>
<evidence type="ECO:0000256" key="4">
    <source>
        <dbReference type="ARBA" id="ARBA00022597"/>
    </source>
</evidence>
<dbReference type="AlphaFoldDB" id="F2JJL6"/>
<dbReference type="EMBL" id="CP002582">
    <property type="protein sequence ID" value="ADZ82058.1"/>
    <property type="molecule type" value="Genomic_DNA"/>
</dbReference>
<dbReference type="SUPFAM" id="SSF55604">
    <property type="entry name" value="Glucose permease domain IIB"/>
    <property type="match status" value="1"/>
</dbReference>
<gene>
    <name evidence="16" type="ordered locus">Clole_0311</name>
</gene>
<dbReference type="STRING" id="642492.Clole_0311"/>
<keyword evidence="10 12" id="KW-0472">Membrane</keyword>
<dbReference type="PROSITE" id="PS01035">
    <property type="entry name" value="PTS_EIIB_TYPE_1_CYS"/>
    <property type="match status" value="1"/>
</dbReference>